<organism evidence="2 3">
    <name type="scientific">Streptomonospora salina</name>
    <dbReference type="NCBI Taxonomy" id="104205"/>
    <lineage>
        <taxon>Bacteria</taxon>
        <taxon>Bacillati</taxon>
        <taxon>Actinomycetota</taxon>
        <taxon>Actinomycetes</taxon>
        <taxon>Streptosporangiales</taxon>
        <taxon>Nocardiopsidaceae</taxon>
        <taxon>Streptomonospora</taxon>
    </lineage>
</organism>
<evidence type="ECO:0000256" key="1">
    <source>
        <dbReference type="SAM" id="Phobius"/>
    </source>
</evidence>
<evidence type="ECO:0000313" key="2">
    <source>
        <dbReference type="EMBL" id="MBB6001313.1"/>
    </source>
</evidence>
<keyword evidence="1" id="KW-0812">Transmembrane</keyword>
<sequence length="157" mass="17073">MIDIMSASHYIGDVKFVLHYRAAIVMSLEEKRVWSYAAVALAVAAVYFAVILARLPGAEAGELSYVRPMLVAIGAGIVLNMLAAPRSTEPWDERDARIRRRGEHIGFYVLAGGTAAALALTLAQSAHFWIANTLYLTFVLNALTSSAAKIAAYRRGF</sequence>
<feature type="transmembrane region" description="Helical" evidence="1">
    <location>
        <begin position="129"/>
        <end position="152"/>
    </location>
</feature>
<comment type="caution">
    <text evidence="2">The sequence shown here is derived from an EMBL/GenBank/DDBJ whole genome shotgun (WGS) entry which is preliminary data.</text>
</comment>
<dbReference type="Proteomes" id="UP000578077">
    <property type="component" value="Unassembled WGS sequence"/>
</dbReference>
<evidence type="ECO:0000313" key="3">
    <source>
        <dbReference type="Proteomes" id="UP000578077"/>
    </source>
</evidence>
<feature type="transmembrane region" description="Helical" evidence="1">
    <location>
        <begin position="105"/>
        <end position="123"/>
    </location>
</feature>
<dbReference type="RefSeq" id="WP_184640491.1">
    <property type="nucleotide sequence ID" value="NZ_BAABKT010000035.1"/>
</dbReference>
<feature type="transmembrane region" description="Helical" evidence="1">
    <location>
        <begin position="33"/>
        <end position="53"/>
    </location>
</feature>
<reference evidence="2 3" key="1">
    <citation type="submission" date="2020-08" db="EMBL/GenBank/DDBJ databases">
        <title>Sequencing the genomes of 1000 actinobacteria strains.</title>
        <authorList>
            <person name="Klenk H.-P."/>
        </authorList>
    </citation>
    <scope>NUCLEOTIDE SEQUENCE [LARGE SCALE GENOMIC DNA]</scope>
    <source>
        <strain evidence="2 3">DSM 44593</strain>
    </source>
</reference>
<dbReference type="AlphaFoldDB" id="A0A841EJW3"/>
<name>A0A841EJW3_9ACTN</name>
<proteinExistence type="predicted"/>
<protein>
    <submittedName>
        <fullName evidence="2">Uncharacterized protein</fullName>
    </submittedName>
</protein>
<feature type="transmembrane region" description="Helical" evidence="1">
    <location>
        <begin position="65"/>
        <end position="84"/>
    </location>
</feature>
<dbReference type="EMBL" id="JACHLY010000002">
    <property type="protein sequence ID" value="MBB6001313.1"/>
    <property type="molecule type" value="Genomic_DNA"/>
</dbReference>
<keyword evidence="3" id="KW-1185">Reference proteome</keyword>
<keyword evidence="1" id="KW-1133">Transmembrane helix</keyword>
<accession>A0A841EJW3</accession>
<gene>
    <name evidence="2" type="ORF">HNR25_005142</name>
</gene>
<keyword evidence="1" id="KW-0472">Membrane</keyword>